<evidence type="ECO:0000313" key="1">
    <source>
        <dbReference type="EMBL" id="KAH3683525.1"/>
    </source>
</evidence>
<reference evidence="1" key="1">
    <citation type="journal article" date="2021" name="Open Biol.">
        <title>Shared evolutionary footprints suggest mitochondrial oxidative damage underlies multiple complex I losses in fungi.</title>
        <authorList>
            <person name="Schikora-Tamarit M.A."/>
            <person name="Marcet-Houben M."/>
            <person name="Nosek J."/>
            <person name="Gabaldon T."/>
        </authorList>
    </citation>
    <scope>NUCLEOTIDE SEQUENCE</scope>
    <source>
        <strain evidence="1">CBS2887</strain>
    </source>
</reference>
<gene>
    <name evidence="1" type="ORF">WICPIJ_005521</name>
</gene>
<dbReference type="Proteomes" id="UP000774326">
    <property type="component" value="Unassembled WGS sequence"/>
</dbReference>
<proteinExistence type="predicted"/>
<evidence type="ECO:0000313" key="2">
    <source>
        <dbReference type="Proteomes" id="UP000774326"/>
    </source>
</evidence>
<reference evidence="1" key="2">
    <citation type="submission" date="2021-01" db="EMBL/GenBank/DDBJ databases">
        <authorList>
            <person name="Schikora-Tamarit M.A."/>
        </authorList>
    </citation>
    <scope>NUCLEOTIDE SEQUENCE</scope>
    <source>
        <strain evidence="1">CBS2887</strain>
    </source>
</reference>
<accession>A0A9P8TLX3</accession>
<dbReference type="AlphaFoldDB" id="A0A9P8TLX3"/>
<sequence length="89" mass="10587">MFLENELIKRKRETQIPKHCRNFNEYYVISSSQFPRPAIPDKVTDLRIDSLTNQDIRFIIITTIDFQEKSLKSSIRLKHLKILGDIRVL</sequence>
<organism evidence="1 2">
    <name type="scientific">Wickerhamomyces pijperi</name>
    <name type="common">Yeast</name>
    <name type="synonym">Pichia pijperi</name>
    <dbReference type="NCBI Taxonomy" id="599730"/>
    <lineage>
        <taxon>Eukaryota</taxon>
        <taxon>Fungi</taxon>
        <taxon>Dikarya</taxon>
        <taxon>Ascomycota</taxon>
        <taxon>Saccharomycotina</taxon>
        <taxon>Saccharomycetes</taxon>
        <taxon>Phaffomycetales</taxon>
        <taxon>Wickerhamomycetaceae</taxon>
        <taxon>Wickerhamomyces</taxon>
    </lineage>
</organism>
<name>A0A9P8TLX3_WICPI</name>
<protein>
    <submittedName>
        <fullName evidence="1">Uncharacterized protein</fullName>
    </submittedName>
</protein>
<keyword evidence="2" id="KW-1185">Reference proteome</keyword>
<comment type="caution">
    <text evidence="1">The sequence shown here is derived from an EMBL/GenBank/DDBJ whole genome shotgun (WGS) entry which is preliminary data.</text>
</comment>
<dbReference type="EMBL" id="JAEUBG010003090">
    <property type="protein sequence ID" value="KAH3683525.1"/>
    <property type="molecule type" value="Genomic_DNA"/>
</dbReference>